<dbReference type="Proteomes" id="UP000222564">
    <property type="component" value="Unassembled WGS sequence"/>
</dbReference>
<evidence type="ECO:0000256" key="1">
    <source>
        <dbReference type="SAM" id="SignalP"/>
    </source>
</evidence>
<gene>
    <name evidence="3" type="ORF">P378_20775</name>
</gene>
<keyword evidence="3" id="KW-0378">Hydrolase</keyword>
<dbReference type="RefSeq" id="WP_099084248.1">
    <property type="nucleotide sequence ID" value="NZ_AWQQ01000158.1"/>
</dbReference>
<dbReference type="PROSITE" id="PS51782">
    <property type="entry name" value="LYSM"/>
    <property type="match status" value="2"/>
</dbReference>
<feature type="signal peptide" evidence="1">
    <location>
        <begin position="1"/>
        <end position="28"/>
    </location>
</feature>
<dbReference type="Pfam" id="PF01476">
    <property type="entry name" value="LysM"/>
    <property type="match status" value="2"/>
</dbReference>
<accession>A0A2C6MBX9</accession>
<dbReference type="GO" id="GO:0008932">
    <property type="term" value="F:lytic endotransglycosylase activity"/>
    <property type="evidence" value="ECO:0007669"/>
    <property type="project" value="TreeGrafter"/>
</dbReference>
<feature type="domain" description="LysM" evidence="2">
    <location>
        <begin position="29"/>
        <end position="72"/>
    </location>
</feature>
<dbReference type="PANTHER" id="PTHR33734">
    <property type="entry name" value="LYSM DOMAIN-CONTAINING GPI-ANCHORED PROTEIN 2"/>
    <property type="match status" value="1"/>
</dbReference>
<dbReference type="Gene3D" id="3.10.350.10">
    <property type="entry name" value="LysM domain"/>
    <property type="match status" value="2"/>
</dbReference>
<proteinExistence type="predicted"/>
<organism evidence="3 4">
    <name type="scientific">Desulforamulus profundi</name>
    <dbReference type="NCBI Taxonomy" id="1383067"/>
    <lineage>
        <taxon>Bacteria</taxon>
        <taxon>Bacillati</taxon>
        <taxon>Bacillota</taxon>
        <taxon>Clostridia</taxon>
        <taxon>Eubacteriales</taxon>
        <taxon>Peptococcaceae</taxon>
        <taxon>Desulforamulus</taxon>
    </lineage>
</organism>
<dbReference type="SMART" id="SM00257">
    <property type="entry name" value="LysM"/>
    <property type="match status" value="2"/>
</dbReference>
<evidence type="ECO:0000259" key="2">
    <source>
        <dbReference type="PROSITE" id="PS51782"/>
    </source>
</evidence>
<dbReference type="CDD" id="cd00118">
    <property type="entry name" value="LysM"/>
    <property type="match status" value="2"/>
</dbReference>
<dbReference type="InterPro" id="IPR036779">
    <property type="entry name" value="LysM_dom_sf"/>
</dbReference>
<dbReference type="InterPro" id="IPR042047">
    <property type="entry name" value="SleB_dom1"/>
</dbReference>
<dbReference type="Gene3D" id="1.10.10.2520">
    <property type="entry name" value="Cell wall hydrolase SleB, domain 1"/>
    <property type="match status" value="1"/>
</dbReference>
<comment type="caution">
    <text evidence="3">The sequence shown here is derived from an EMBL/GenBank/DDBJ whole genome shotgun (WGS) entry which is preliminary data.</text>
</comment>
<dbReference type="SUPFAM" id="SSF54106">
    <property type="entry name" value="LysM domain"/>
    <property type="match status" value="2"/>
</dbReference>
<keyword evidence="4" id="KW-1185">Reference proteome</keyword>
<feature type="domain" description="LysM" evidence="2">
    <location>
        <begin position="94"/>
        <end position="137"/>
    </location>
</feature>
<dbReference type="InterPro" id="IPR018392">
    <property type="entry name" value="LysM"/>
</dbReference>
<sequence length="280" mass="30104">MKMFVRFRRAIVLMCLLGMLLPTTAVFAYNYTVVSGDSLYSISEKTGVGIEKIKAANSLSGDLLHPGQVLNIPDGKSTTAASKPAAPQAKDASATYTVKPGDSLYVIAQKYNLRLEVLMLANSLSGTLIYPGQQLIVPIAATRSATPMAVEVSRSAKRPVIPCTDEDLDLLARLVTAEAGGEPMEAQVGVAAVVINRVQSNLFPDTIRDVIYAPNQFSPVRNGWINRPATETAIQAAKAALYGSDPTNGALYFFDNSTKNSFLRSLPVSANYGHMIYAKR</sequence>
<dbReference type="OrthoDB" id="9785345at2"/>
<dbReference type="GO" id="GO:0016787">
    <property type="term" value="F:hydrolase activity"/>
    <property type="evidence" value="ECO:0007669"/>
    <property type="project" value="UniProtKB-KW"/>
</dbReference>
<protein>
    <submittedName>
        <fullName evidence="3">Cell wall hydrolase</fullName>
    </submittedName>
</protein>
<reference evidence="3 4" key="1">
    <citation type="submission" date="2013-09" db="EMBL/GenBank/DDBJ databases">
        <title>Biodegradation of hydrocarbons in the deep terrestrial subsurface : characterization of a microbial consortium composed of two Desulfotomaculum species originating from a deep geological formation.</title>
        <authorList>
            <person name="Aullo T."/>
            <person name="Berlendis S."/>
            <person name="Lascourreges J.-F."/>
            <person name="Dessort D."/>
            <person name="Saint-Laurent S."/>
            <person name="Schraauwers B."/>
            <person name="Mas J."/>
            <person name="Magot M."/>
            <person name="Ranchou-Peyruse A."/>
        </authorList>
    </citation>
    <scope>NUCLEOTIDE SEQUENCE [LARGE SCALE GENOMIC DNA]</scope>
    <source>
        <strain evidence="3 4">Bs107</strain>
    </source>
</reference>
<dbReference type="AlphaFoldDB" id="A0A2C6MBX9"/>
<name>A0A2C6MBX9_9FIRM</name>
<dbReference type="Pfam" id="PF07486">
    <property type="entry name" value="Hydrolase_2"/>
    <property type="match status" value="1"/>
</dbReference>
<dbReference type="PANTHER" id="PTHR33734:SF22">
    <property type="entry name" value="MEMBRANE-BOUND LYTIC MUREIN TRANSGLYCOSYLASE D"/>
    <property type="match status" value="1"/>
</dbReference>
<keyword evidence="1" id="KW-0732">Signal</keyword>
<evidence type="ECO:0000313" key="3">
    <source>
        <dbReference type="EMBL" id="PHJ36696.1"/>
    </source>
</evidence>
<dbReference type="InterPro" id="IPR011105">
    <property type="entry name" value="Cell_wall_hydrolase_SleB"/>
</dbReference>
<dbReference type="Gene3D" id="6.20.240.60">
    <property type="match status" value="1"/>
</dbReference>
<dbReference type="EMBL" id="AWQQ01000158">
    <property type="protein sequence ID" value="PHJ36696.1"/>
    <property type="molecule type" value="Genomic_DNA"/>
</dbReference>
<evidence type="ECO:0000313" key="4">
    <source>
        <dbReference type="Proteomes" id="UP000222564"/>
    </source>
</evidence>
<feature type="chain" id="PRO_5012654629" evidence="1">
    <location>
        <begin position="29"/>
        <end position="280"/>
    </location>
</feature>